<dbReference type="EMBL" id="LVYU01000098">
    <property type="protein sequence ID" value="KZB00162.1"/>
    <property type="molecule type" value="Genomic_DNA"/>
</dbReference>
<dbReference type="InterPro" id="IPR029044">
    <property type="entry name" value="Nucleotide-diphossugar_trans"/>
</dbReference>
<evidence type="ECO:0000313" key="9">
    <source>
        <dbReference type="EMBL" id="KZB00162.1"/>
    </source>
</evidence>
<keyword evidence="6" id="KW-0812">Transmembrane</keyword>
<dbReference type="RefSeq" id="WP_062942536.1">
    <property type="nucleotide sequence ID" value="NZ_CP171844.1"/>
</dbReference>
<comment type="caution">
    <text evidence="9">The sequence shown here is derived from an EMBL/GenBank/DDBJ whole genome shotgun (WGS) entry which is preliminary data.</text>
</comment>
<keyword evidence="8" id="KW-0472">Membrane</keyword>
<keyword evidence="7" id="KW-1133">Transmembrane helix</keyword>
<comment type="subcellular location">
    <subcellularLocation>
        <location evidence="1">Membrane</location>
        <topology evidence="1">Multi-pass membrane protein</topology>
    </subcellularLocation>
</comment>
<dbReference type="PANTHER" id="PTHR43179">
    <property type="entry name" value="RHAMNOSYLTRANSFERASE WBBL"/>
    <property type="match status" value="1"/>
</dbReference>
<dbReference type="InterPro" id="IPR025993">
    <property type="entry name" value="Ceramide_glucosylTrfase"/>
</dbReference>
<comment type="pathway">
    <text evidence="3">Sphingolipid metabolism.</text>
</comment>
<comment type="pathway">
    <text evidence="2">Lipid metabolism; sphingolipid metabolism.</text>
</comment>
<evidence type="ECO:0000256" key="7">
    <source>
        <dbReference type="ARBA" id="ARBA00022989"/>
    </source>
</evidence>
<organism evidence="9">
    <name type="scientific">Rhizobium leguminosarum</name>
    <dbReference type="NCBI Taxonomy" id="384"/>
    <lineage>
        <taxon>Bacteria</taxon>
        <taxon>Pseudomonadati</taxon>
        <taxon>Pseudomonadota</taxon>
        <taxon>Alphaproteobacteria</taxon>
        <taxon>Hyphomicrobiales</taxon>
        <taxon>Rhizobiaceae</taxon>
        <taxon>Rhizobium/Agrobacterium group</taxon>
        <taxon>Rhizobium</taxon>
    </lineage>
</organism>
<evidence type="ECO:0000256" key="4">
    <source>
        <dbReference type="ARBA" id="ARBA00022676"/>
    </source>
</evidence>
<reference evidence="9" key="1">
    <citation type="submission" date="2016-03" db="EMBL/GenBank/DDBJ databases">
        <title>Microsymbionts genomes from the relict species Vavilovia formosa.</title>
        <authorList>
            <person name="Chirak E."/>
            <person name="Kimeklis A."/>
            <person name="Kopat V."/>
            <person name="Andronov E."/>
        </authorList>
    </citation>
    <scope>NUCLEOTIDE SEQUENCE [LARGE SCALE GENOMIC DNA]</scope>
    <source>
        <strain evidence="9">Vaf12</strain>
    </source>
</reference>
<gene>
    <name evidence="9" type="ORF">A4A59_20555</name>
</gene>
<evidence type="ECO:0000256" key="3">
    <source>
        <dbReference type="ARBA" id="ARBA00004991"/>
    </source>
</evidence>
<accession>A0A154IIC2</accession>
<keyword evidence="4" id="KW-0328">Glycosyltransferase</keyword>
<evidence type="ECO:0000256" key="2">
    <source>
        <dbReference type="ARBA" id="ARBA00004760"/>
    </source>
</evidence>
<dbReference type="GO" id="GO:0016020">
    <property type="term" value="C:membrane"/>
    <property type="evidence" value="ECO:0007669"/>
    <property type="project" value="UniProtKB-SubCell"/>
</dbReference>
<evidence type="ECO:0000256" key="5">
    <source>
        <dbReference type="ARBA" id="ARBA00022679"/>
    </source>
</evidence>
<evidence type="ECO:0000256" key="6">
    <source>
        <dbReference type="ARBA" id="ARBA00022692"/>
    </source>
</evidence>
<dbReference type="GO" id="GO:0016757">
    <property type="term" value="F:glycosyltransferase activity"/>
    <property type="evidence" value="ECO:0007669"/>
    <property type="project" value="UniProtKB-KW"/>
</dbReference>
<keyword evidence="5 9" id="KW-0808">Transferase</keyword>
<name>A0A154IIC2_RHILE</name>
<evidence type="ECO:0000256" key="8">
    <source>
        <dbReference type="ARBA" id="ARBA00023136"/>
    </source>
</evidence>
<proteinExistence type="predicted"/>
<dbReference type="SUPFAM" id="SSF53448">
    <property type="entry name" value="Nucleotide-diphospho-sugar transferases"/>
    <property type="match status" value="1"/>
</dbReference>
<dbReference type="Pfam" id="PF13506">
    <property type="entry name" value="Glyco_transf_21"/>
    <property type="match status" value="1"/>
</dbReference>
<dbReference type="PANTHER" id="PTHR43179:SF7">
    <property type="entry name" value="RHAMNOSYLTRANSFERASE WBBL"/>
    <property type="match status" value="1"/>
</dbReference>
<dbReference type="Gene3D" id="3.90.550.10">
    <property type="entry name" value="Spore Coat Polysaccharide Biosynthesis Protein SpsA, Chain A"/>
    <property type="match status" value="1"/>
</dbReference>
<dbReference type="AlphaFoldDB" id="A0A154IIC2"/>
<sequence>MSDICVSIVSHGQGKIAIPLLDDLDHRCSGLNVVLTKNIPEELPIRDRRYPLLQIENPSPKGFAANHNQAFRHCDSGLFCVANPDIRLQADPFGHLKAAMSDPRVGLVAPLIVNPEGAIEDSARYFPTPFGLLRKALGKSDGRFPIDPNLPSAVDWTAGMFMFFRSEAFADVGGFDEGFFLYYEDVDICARLWKAGWKVILLPTVSVVHDARRASHTNPKYMRWHVSSMIRYFTKHLGRTPDISRMT</sequence>
<evidence type="ECO:0000256" key="1">
    <source>
        <dbReference type="ARBA" id="ARBA00004141"/>
    </source>
</evidence>
<protein>
    <submittedName>
        <fullName evidence="9">Glycosyl transferase</fullName>
    </submittedName>
</protein>